<organism evidence="2 3">
    <name type="scientific">Ectobacillus ponti</name>
    <dbReference type="NCBI Taxonomy" id="2961894"/>
    <lineage>
        <taxon>Bacteria</taxon>
        <taxon>Bacillati</taxon>
        <taxon>Bacillota</taxon>
        <taxon>Bacilli</taxon>
        <taxon>Bacillales</taxon>
        <taxon>Bacillaceae</taxon>
        <taxon>Ectobacillus</taxon>
    </lineage>
</organism>
<dbReference type="EMBL" id="JANCLT010000023">
    <property type="protein sequence ID" value="MCP8971290.1"/>
    <property type="molecule type" value="Genomic_DNA"/>
</dbReference>
<comment type="caution">
    <text evidence="2">The sequence shown here is derived from an EMBL/GenBank/DDBJ whole genome shotgun (WGS) entry which is preliminary data.</text>
</comment>
<dbReference type="Proteomes" id="UP001156102">
    <property type="component" value="Unassembled WGS sequence"/>
</dbReference>
<feature type="compositionally biased region" description="Polar residues" evidence="1">
    <location>
        <begin position="28"/>
        <end position="45"/>
    </location>
</feature>
<evidence type="ECO:0000256" key="1">
    <source>
        <dbReference type="SAM" id="MobiDB-lite"/>
    </source>
</evidence>
<gene>
    <name evidence="2" type="ORF">NK662_22490</name>
</gene>
<accession>A0AA42BRE1</accession>
<reference evidence="2" key="1">
    <citation type="submission" date="2022-07" db="EMBL/GenBank/DDBJ databases">
        <authorList>
            <person name="Li W.-J."/>
            <person name="Deng Q.-Q."/>
        </authorList>
    </citation>
    <scope>NUCLEOTIDE SEQUENCE</scope>
    <source>
        <strain evidence="2">SYSU M60031</strain>
    </source>
</reference>
<name>A0AA42BRE1_9BACI</name>
<feature type="compositionally biased region" description="Polar residues" evidence="1">
    <location>
        <begin position="1"/>
        <end position="15"/>
    </location>
</feature>
<sequence length="55" mass="5739">MTNFNDGATNHTQKAATKGLSSGPVRNGLNSDNAYNDTGLNNADRASQAAKKSRS</sequence>
<evidence type="ECO:0000313" key="3">
    <source>
        <dbReference type="Proteomes" id="UP001156102"/>
    </source>
</evidence>
<dbReference type="RefSeq" id="WP_254761218.1">
    <property type="nucleotide sequence ID" value="NZ_JANCLT010000023.1"/>
</dbReference>
<protein>
    <submittedName>
        <fullName evidence="2">Uncharacterized protein</fullName>
    </submittedName>
</protein>
<evidence type="ECO:0000313" key="2">
    <source>
        <dbReference type="EMBL" id="MCP8971290.1"/>
    </source>
</evidence>
<feature type="region of interest" description="Disordered" evidence="1">
    <location>
        <begin position="1"/>
        <end position="55"/>
    </location>
</feature>
<dbReference type="AlphaFoldDB" id="A0AA42BRE1"/>
<proteinExistence type="predicted"/>
<keyword evidence="3" id="KW-1185">Reference proteome</keyword>